<keyword evidence="2" id="KW-0677">Repeat</keyword>
<dbReference type="InterPro" id="IPR011990">
    <property type="entry name" value="TPR-like_helical_dom_sf"/>
</dbReference>
<evidence type="ECO:0000259" key="5">
    <source>
        <dbReference type="Pfam" id="PF23892"/>
    </source>
</evidence>
<dbReference type="PANTHER" id="PTHR47870:SF1">
    <property type="entry name" value="CYTOCHROME C-TYPE BIOGENESIS PROTEIN CCMH"/>
    <property type="match status" value="1"/>
</dbReference>
<dbReference type="Pfam" id="PF23914">
    <property type="entry name" value="TPR_CcmH_CycH"/>
    <property type="match status" value="1"/>
</dbReference>
<gene>
    <name evidence="7" type="primary">ccmI</name>
    <name evidence="7" type="ORF">HF203_09860</name>
</gene>
<feature type="domain" description="Cytochrome c-type biogenesis protein H TPR" evidence="6">
    <location>
        <begin position="135"/>
        <end position="267"/>
    </location>
</feature>
<dbReference type="InterPro" id="IPR017560">
    <property type="entry name" value="Cyt_c_biogenesis_CcmI"/>
</dbReference>
<protein>
    <submittedName>
        <fullName evidence="7">C-type cytochrome biogenesis protein CcmI</fullName>
    </submittedName>
</protein>
<accession>A0ABX1I7H7</accession>
<name>A0ABX1I7H7_9GAMM</name>
<dbReference type="Gene3D" id="1.25.40.10">
    <property type="entry name" value="Tetratricopeptide repeat domain"/>
    <property type="match status" value="1"/>
</dbReference>
<dbReference type="RefSeq" id="WP_168669169.1">
    <property type="nucleotide sequence ID" value="NZ_JAAXKX010000012.1"/>
</dbReference>
<dbReference type="PANTHER" id="PTHR47870">
    <property type="entry name" value="CYTOCHROME C-TYPE BIOGENESIS PROTEIN CCMH"/>
    <property type="match status" value="1"/>
</dbReference>
<keyword evidence="8" id="KW-1185">Reference proteome</keyword>
<dbReference type="InterPro" id="IPR056412">
    <property type="entry name" value="Ig_CycH"/>
</dbReference>
<reference evidence="7 8" key="1">
    <citation type="submission" date="2020-04" db="EMBL/GenBank/DDBJ databases">
        <title>Draft Whole-Genome sequence of Marichromatium bheemlicum DSM 18632, type strain.</title>
        <authorList>
            <person name="Kyndt J.A."/>
            <person name="Meyer T.E."/>
        </authorList>
    </citation>
    <scope>NUCLEOTIDE SEQUENCE [LARGE SCALE GENOMIC DNA]</scope>
    <source>
        <strain evidence="7 8">DSM 18632</strain>
    </source>
</reference>
<keyword evidence="3" id="KW-0201">Cytochrome c-type biogenesis</keyword>
<keyword evidence="4" id="KW-0802">TPR repeat</keyword>
<evidence type="ECO:0000259" key="6">
    <source>
        <dbReference type="Pfam" id="PF23914"/>
    </source>
</evidence>
<sequence length="428" mass="46189">MLIFWILVTGLIGLALLFVVLPLLRPTPAQQEPAQDALNLAVFKQRLQELDADLEAGYLDRTRYDAARHDLERDLLHDVDGKSQVRAHGASRLGRWTLALLLTAALPGSATLLYLQLGEPTLIERMELAARGLPATEQDTDQSMETLVQRLVERLEATPDDVDGWLMLGRTHFALERPAAGLEAVTKAYRLAPERIDVMLAYAEAIAANRPDRSLAGKPAELVQAVLERDPENINARWLTGLMAFQHGRFDVAAATWQQVLDTFEPGTQEAKDLQEMVDEAHRRADIAATSAAPASAADAPAPETATAPEAIGATHLEVRVSLDPTLAETVAPEDTVFVFARAPAGPAMPLAAQRLQVAALPVTLSLDDSMAMAPGMQLSAYPEIQVTARVSRSGEAAPQPGDLEGQSATIDTRETTTTAVVIDHPLP</sequence>
<comment type="subcellular location">
    <subcellularLocation>
        <location evidence="1">Cell envelope</location>
    </subcellularLocation>
</comment>
<dbReference type="Proteomes" id="UP000740754">
    <property type="component" value="Unassembled WGS sequence"/>
</dbReference>
<organism evidence="7 8">
    <name type="scientific">Marichromatium bheemlicum</name>
    <dbReference type="NCBI Taxonomy" id="365339"/>
    <lineage>
        <taxon>Bacteria</taxon>
        <taxon>Pseudomonadati</taxon>
        <taxon>Pseudomonadota</taxon>
        <taxon>Gammaproteobacteria</taxon>
        <taxon>Chromatiales</taxon>
        <taxon>Chromatiaceae</taxon>
        <taxon>Marichromatium</taxon>
    </lineage>
</organism>
<evidence type="ECO:0000313" key="7">
    <source>
        <dbReference type="EMBL" id="NKN33530.1"/>
    </source>
</evidence>
<dbReference type="SUPFAM" id="SSF48452">
    <property type="entry name" value="TPR-like"/>
    <property type="match status" value="1"/>
</dbReference>
<feature type="domain" description="Cytochrome c-type biogenesis protein H Ig-like" evidence="5">
    <location>
        <begin position="317"/>
        <end position="424"/>
    </location>
</feature>
<dbReference type="EMBL" id="JAAXKX010000012">
    <property type="protein sequence ID" value="NKN33530.1"/>
    <property type="molecule type" value="Genomic_DNA"/>
</dbReference>
<evidence type="ECO:0000256" key="1">
    <source>
        <dbReference type="ARBA" id="ARBA00004196"/>
    </source>
</evidence>
<proteinExistence type="predicted"/>
<evidence type="ECO:0000313" key="8">
    <source>
        <dbReference type="Proteomes" id="UP000740754"/>
    </source>
</evidence>
<evidence type="ECO:0000256" key="3">
    <source>
        <dbReference type="ARBA" id="ARBA00022748"/>
    </source>
</evidence>
<dbReference type="InterPro" id="IPR056413">
    <property type="entry name" value="TPR_CcmH_CycH"/>
</dbReference>
<dbReference type="Pfam" id="PF23892">
    <property type="entry name" value="Ig_CycH"/>
    <property type="match status" value="1"/>
</dbReference>
<dbReference type="InterPro" id="IPR051263">
    <property type="entry name" value="C-type_cytochrome_biogenesis"/>
</dbReference>
<evidence type="ECO:0000256" key="2">
    <source>
        <dbReference type="ARBA" id="ARBA00022737"/>
    </source>
</evidence>
<comment type="caution">
    <text evidence="7">The sequence shown here is derived from an EMBL/GenBank/DDBJ whole genome shotgun (WGS) entry which is preliminary data.</text>
</comment>
<evidence type="ECO:0000256" key="4">
    <source>
        <dbReference type="ARBA" id="ARBA00022803"/>
    </source>
</evidence>
<dbReference type="NCBIfam" id="TIGR03142">
    <property type="entry name" value="cytochro_ccmI"/>
    <property type="match status" value="1"/>
</dbReference>